<dbReference type="PANTHER" id="PTHR11803">
    <property type="entry name" value="2-IMINOBUTANOATE/2-IMINOPROPANOATE DEAMINASE RIDA"/>
    <property type="match status" value="1"/>
</dbReference>
<keyword evidence="2" id="KW-1185">Reference proteome</keyword>
<organism evidence="1 2">
    <name type="scientific">Brevibacterium pityocampae</name>
    <dbReference type="NCBI Taxonomy" id="506594"/>
    <lineage>
        <taxon>Bacteria</taxon>
        <taxon>Bacillati</taxon>
        <taxon>Actinomycetota</taxon>
        <taxon>Actinomycetes</taxon>
        <taxon>Micrococcales</taxon>
        <taxon>Brevibacteriaceae</taxon>
        <taxon>Brevibacterium</taxon>
    </lineage>
</organism>
<dbReference type="EMBL" id="BAABGL010000002">
    <property type="protein sequence ID" value="GAA4383421.1"/>
    <property type="molecule type" value="Genomic_DNA"/>
</dbReference>
<name>A0ABP8J2I7_9MICO</name>
<dbReference type="Proteomes" id="UP001500642">
    <property type="component" value="Unassembled WGS sequence"/>
</dbReference>
<sequence length="133" mass="14943">MSGVEFFTTPGYGDRNRELFHYSQAVKIGDRVELAGQGGWNDEWEFPGTLTEEIDQAFENIERTLATAGAGWADVVNVRSYHVDIDAETVAYMASKLRQYMPEQPPVWTNIGVAALGDEKMRVEIEITAIIRD</sequence>
<evidence type="ECO:0000313" key="1">
    <source>
        <dbReference type="EMBL" id="GAA4383421.1"/>
    </source>
</evidence>
<dbReference type="Gene3D" id="3.30.1330.40">
    <property type="entry name" value="RutC-like"/>
    <property type="match status" value="1"/>
</dbReference>
<proteinExistence type="predicted"/>
<dbReference type="InterPro" id="IPR035959">
    <property type="entry name" value="RutC-like_sf"/>
</dbReference>
<dbReference type="RefSeq" id="WP_247424052.1">
    <property type="nucleotide sequence ID" value="NZ_BAABGL010000002.1"/>
</dbReference>
<reference evidence="2" key="1">
    <citation type="journal article" date="2019" name="Int. J. Syst. Evol. Microbiol.">
        <title>The Global Catalogue of Microorganisms (GCM) 10K type strain sequencing project: providing services to taxonomists for standard genome sequencing and annotation.</title>
        <authorList>
            <consortium name="The Broad Institute Genomics Platform"/>
            <consortium name="The Broad Institute Genome Sequencing Center for Infectious Disease"/>
            <person name="Wu L."/>
            <person name="Ma J."/>
        </authorList>
    </citation>
    <scope>NUCLEOTIDE SEQUENCE [LARGE SCALE GENOMIC DNA]</scope>
    <source>
        <strain evidence="2">JCM 17808</strain>
    </source>
</reference>
<dbReference type="InterPro" id="IPR006175">
    <property type="entry name" value="YjgF/YER057c/UK114"/>
</dbReference>
<protein>
    <submittedName>
        <fullName evidence="1">RidA family protein</fullName>
    </submittedName>
</protein>
<dbReference type="SUPFAM" id="SSF55298">
    <property type="entry name" value="YjgF-like"/>
    <property type="match status" value="1"/>
</dbReference>
<gene>
    <name evidence="1" type="ORF">GCM10023167_02910</name>
</gene>
<comment type="caution">
    <text evidence="1">The sequence shown here is derived from an EMBL/GenBank/DDBJ whole genome shotgun (WGS) entry which is preliminary data.</text>
</comment>
<dbReference type="PANTHER" id="PTHR11803:SF39">
    <property type="entry name" value="2-IMINOBUTANOATE_2-IMINOPROPANOATE DEAMINASE"/>
    <property type="match status" value="1"/>
</dbReference>
<evidence type="ECO:0000313" key="2">
    <source>
        <dbReference type="Proteomes" id="UP001500642"/>
    </source>
</evidence>
<dbReference type="Pfam" id="PF01042">
    <property type="entry name" value="Ribonuc_L-PSP"/>
    <property type="match status" value="1"/>
</dbReference>
<accession>A0ABP8J2I7</accession>